<dbReference type="EMBL" id="PKMF04000752">
    <property type="protein sequence ID" value="KAK7820127.1"/>
    <property type="molecule type" value="Genomic_DNA"/>
</dbReference>
<sequence length="269" mass="30728">MGSGGGGSSQTTSWRRERQEWRWKSKTTKEEAKSEMEGNYGFKTKAVILADDRNMKRFKHSFGSTEPDIEEDDSCLLEGRPTRSCKVGPRGFSMVFEAGREIWTSEGEAKELAKKDFIEIMKQLERALGDKSFYGGDAFGFVDIIAIGLTSWFVAYEKFGGFNVEDHCPKFSAWMKRCMQRETVYLCWECNKTSTPEEHLNLALDFQVPNALPKTFYLNMMARQSTLSHTAVGSRFYRIEARPAPWPCNVVLLVSETKRDALDPVSFKR</sequence>
<dbReference type="InterPro" id="IPR010987">
    <property type="entry name" value="Glutathione-S-Trfase_C-like"/>
</dbReference>
<evidence type="ECO:0000313" key="3">
    <source>
        <dbReference type="EMBL" id="KAK7820127.1"/>
    </source>
</evidence>
<gene>
    <name evidence="3" type="primary">GSTX4_12</name>
    <name evidence="3" type="ORF">CFP56_039212</name>
</gene>
<dbReference type="Gene3D" id="1.20.1050.10">
    <property type="match status" value="1"/>
</dbReference>
<protein>
    <submittedName>
        <fullName evidence="3">Glutathione s-transferase</fullName>
    </submittedName>
</protein>
<dbReference type="SUPFAM" id="SSF47616">
    <property type="entry name" value="GST C-terminal domain-like"/>
    <property type="match status" value="1"/>
</dbReference>
<reference evidence="3 4" key="1">
    <citation type="journal article" date="2018" name="Sci. Data">
        <title>The draft genome sequence of cork oak.</title>
        <authorList>
            <person name="Ramos A.M."/>
            <person name="Usie A."/>
            <person name="Barbosa P."/>
            <person name="Barros P.M."/>
            <person name="Capote T."/>
            <person name="Chaves I."/>
            <person name="Simoes F."/>
            <person name="Abreu I."/>
            <person name="Carrasquinho I."/>
            <person name="Faro C."/>
            <person name="Guimaraes J.B."/>
            <person name="Mendonca D."/>
            <person name="Nobrega F."/>
            <person name="Rodrigues L."/>
            <person name="Saibo N.J.M."/>
            <person name="Varela M.C."/>
            <person name="Egas C."/>
            <person name="Matos J."/>
            <person name="Miguel C.M."/>
            <person name="Oliveira M.M."/>
            <person name="Ricardo C.P."/>
            <person name="Goncalves S."/>
        </authorList>
    </citation>
    <scope>NUCLEOTIDE SEQUENCE [LARGE SCALE GENOMIC DNA]</scope>
    <source>
        <strain evidence="4">cv. HL8</strain>
    </source>
</reference>
<dbReference type="Pfam" id="PF13410">
    <property type="entry name" value="GST_C_2"/>
    <property type="match status" value="1"/>
</dbReference>
<dbReference type="AlphaFoldDB" id="A0AAW0J0H2"/>
<evidence type="ECO:0000259" key="2">
    <source>
        <dbReference type="PROSITE" id="PS50405"/>
    </source>
</evidence>
<proteinExistence type="predicted"/>
<accession>A0AAW0J0H2</accession>
<dbReference type="GO" id="GO:0006749">
    <property type="term" value="P:glutathione metabolic process"/>
    <property type="evidence" value="ECO:0007669"/>
    <property type="project" value="InterPro"/>
</dbReference>
<feature type="domain" description="GST C-terminal" evidence="2">
    <location>
        <begin position="69"/>
        <end position="197"/>
    </location>
</feature>
<feature type="region of interest" description="Disordered" evidence="1">
    <location>
        <begin position="1"/>
        <end position="36"/>
    </location>
</feature>
<dbReference type="CDD" id="cd03185">
    <property type="entry name" value="GST_C_Tau"/>
    <property type="match status" value="1"/>
</dbReference>
<dbReference type="InterPro" id="IPR036282">
    <property type="entry name" value="Glutathione-S-Trfase_C_sf"/>
</dbReference>
<organism evidence="3 4">
    <name type="scientific">Quercus suber</name>
    <name type="common">Cork oak</name>
    <dbReference type="NCBI Taxonomy" id="58331"/>
    <lineage>
        <taxon>Eukaryota</taxon>
        <taxon>Viridiplantae</taxon>
        <taxon>Streptophyta</taxon>
        <taxon>Embryophyta</taxon>
        <taxon>Tracheophyta</taxon>
        <taxon>Spermatophyta</taxon>
        <taxon>Magnoliopsida</taxon>
        <taxon>eudicotyledons</taxon>
        <taxon>Gunneridae</taxon>
        <taxon>Pentapetalae</taxon>
        <taxon>rosids</taxon>
        <taxon>fabids</taxon>
        <taxon>Fagales</taxon>
        <taxon>Fagaceae</taxon>
        <taxon>Quercus</taxon>
    </lineage>
</organism>
<dbReference type="GO" id="GO:0005737">
    <property type="term" value="C:cytoplasm"/>
    <property type="evidence" value="ECO:0007669"/>
    <property type="project" value="TreeGrafter"/>
</dbReference>
<dbReference type="PANTHER" id="PTHR11260:SF547">
    <property type="entry name" value="GLUTATHIONE S-TRANSFERASE"/>
    <property type="match status" value="1"/>
</dbReference>
<comment type="caution">
    <text evidence="3">The sequence shown here is derived from an EMBL/GenBank/DDBJ whole genome shotgun (WGS) entry which is preliminary data.</text>
</comment>
<keyword evidence="4" id="KW-1185">Reference proteome</keyword>
<dbReference type="GO" id="GO:0004364">
    <property type="term" value="F:glutathione transferase activity"/>
    <property type="evidence" value="ECO:0007669"/>
    <property type="project" value="InterPro"/>
</dbReference>
<dbReference type="PANTHER" id="PTHR11260">
    <property type="entry name" value="GLUTATHIONE S-TRANSFERASE, GST, SUPERFAMILY, GST DOMAIN CONTAINING"/>
    <property type="match status" value="1"/>
</dbReference>
<feature type="compositionally biased region" description="Basic and acidic residues" evidence="1">
    <location>
        <begin position="14"/>
        <end position="36"/>
    </location>
</feature>
<name>A0AAW0J0H2_QUESU</name>
<dbReference type="PROSITE" id="PS50405">
    <property type="entry name" value="GST_CTER"/>
    <property type="match status" value="1"/>
</dbReference>
<dbReference type="InterPro" id="IPR045074">
    <property type="entry name" value="GST_C_Tau"/>
</dbReference>
<dbReference type="Proteomes" id="UP000237347">
    <property type="component" value="Unassembled WGS sequence"/>
</dbReference>
<dbReference type="InterPro" id="IPR045073">
    <property type="entry name" value="Omega/Tau-like"/>
</dbReference>
<evidence type="ECO:0000256" key="1">
    <source>
        <dbReference type="SAM" id="MobiDB-lite"/>
    </source>
</evidence>
<evidence type="ECO:0000313" key="4">
    <source>
        <dbReference type="Proteomes" id="UP000237347"/>
    </source>
</evidence>